<proteinExistence type="predicted"/>
<comment type="caution">
    <text evidence="2">The sequence shown here is derived from an EMBL/GenBank/DDBJ whole genome shotgun (WGS) entry which is preliminary data.</text>
</comment>
<dbReference type="Gene3D" id="3.10.180.10">
    <property type="entry name" value="2,3-Dihydroxybiphenyl 1,2-Dioxygenase, domain 1"/>
    <property type="match status" value="1"/>
</dbReference>
<evidence type="ECO:0000313" key="3">
    <source>
        <dbReference type="Proteomes" id="UP000543224"/>
    </source>
</evidence>
<dbReference type="InterPro" id="IPR028973">
    <property type="entry name" value="PhnB-like"/>
</dbReference>
<sequence length="89" mass="9897">MNRIVPHLWFDKEAREAADFYCSAFPNSTIASSIVLRDTPSGDCDLVSFQLAAQPFKAISAGPLFKFNPSISFILNFNASQGRPREDLE</sequence>
<gene>
    <name evidence="2" type="ORF">HKBW3S25_01507</name>
</gene>
<organism evidence="2 3">
    <name type="scientific">Candidatus Hakubella thermalkaliphila</name>
    <dbReference type="NCBI Taxonomy" id="2754717"/>
    <lineage>
        <taxon>Bacteria</taxon>
        <taxon>Bacillati</taxon>
        <taxon>Actinomycetota</taxon>
        <taxon>Actinomycetota incertae sedis</taxon>
        <taxon>Candidatus Hakubellales</taxon>
        <taxon>Candidatus Hakubellaceae</taxon>
        <taxon>Candidatus Hakubella</taxon>
    </lineage>
</organism>
<accession>A0A6V8P456</accession>
<dbReference type="EMBL" id="BLRX01000317">
    <property type="protein sequence ID" value="GFP26021.1"/>
    <property type="molecule type" value="Genomic_DNA"/>
</dbReference>
<feature type="domain" description="PhnB-like" evidence="1">
    <location>
        <begin position="3"/>
        <end position="78"/>
    </location>
</feature>
<dbReference type="SUPFAM" id="SSF54593">
    <property type="entry name" value="Glyoxalase/Bleomycin resistance protein/Dihydroxybiphenyl dioxygenase"/>
    <property type="match status" value="1"/>
</dbReference>
<dbReference type="AlphaFoldDB" id="A0A6V8P456"/>
<evidence type="ECO:0000313" key="2">
    <source>
        <dbReference type="EMBL" id="GFP26021.1"/>
    </source>
</evidence>
<dbReference type="Proteomes" id="UP000543224">
    <property type="component" value="Unassembled WGS sequence"/>
</dbReference>
<dbReference type="InterPro" id="IPR029068">
    <property type="entry name" value="Glyas_Bleomycin-R_OHBP_Dase"/>
</dbReference>
<evidence type="ECO:0000259" key="1">
    <source>
        <dbReference type="Pfam" id="PF06983"/>
    </source>
</evidence>
<reference evidence="2 3" key="1">
    <citation type="journal article" date="2020" name="Front. Microbiol.">
        <title>Single-cell genomics of novel Actinobacteria with the Wood-Ljungdahl pathway discovered in a serpentinizing system.</title>
        <authorList>
            <person name="Merino N."/>
            <person name="Kawai M."/>
            <person name="Boyd E.S."/>
            <person name="Colman D.R."/>
            <person name="McGlynn S.E."/>
            <person name="Nealson K.H."/>
            <person name="Kurokawa K."/>
            <person name="Hongoh Y."/>
        </authorList>
    </citation>
    <scope>NUCLEOTIDE SEQUENCE [LARGE SCALE GENOMIC DNA]</scope>
    <source>
        <strain evidence="2 3">S25</strain>
    </source>
</reference>
<name>A0A6V8P456_9ACTN</name>
<protein>
    <recommendedName>
        <fullName evidence="1">PhnB-like domain-containing protein</fullName>
    </recommendedName>
</protein>
<dbReference type="Pfam" id="PF06983">
    <property type="entry name" value="3-dmu-9_3-mt"/>
    <property type="match status" value="1"/>
</dbReference>
<feature type="non-terminal residue" evidence="2">
    <location>
        <position position="89"/>
    </location>
</feature>